<feature type="domain" description="PKD/Chitinase" evidence="4">
    <location>
        <begin position="337"/>
        <end position="424"/>
    </location>
</feature>
<keyword evidence="3" id="KW-0732">Signal</keyword>
<dbReference type="InterPro" id="IPR029865">
    <property type="entry name" value="KIAA0319-like"/>
</dbReference>
<dbReference type="SMART" id="SM00089">
    <property type="entry name" value="PKD"/>
    <property type="match status" value="3"/>
</dbReference>
<proteinExistence type="predicted"/>
<feature type="chain" id="PRO_5041460594" description="PKD/Chitinase domain-containing protein" evidence="3">
    <location>
        <begin position="22"/>
        <end position="795"/>
    </location>
</feature>
<evidence type="ECO:0000256" key="1">
    <source>
        <dbReference type="SAM" id="MobiDB-lite"/>
    </source>
</evidence>
<keyword evidence="6" id="KW-1185">Reference proteome</keyword>
<feature type="non-terminal residue" evidence="5">
    <location>
        <position position="795"/>
    </location>
</feature>
<keyword evidence="2" id="KW-0472">Membrane</keyword>
<feature type="region of interest" description="Disordered" evidence="1">
    <location>
        <begin position="729"/>
        <end position="795"/>
    </location>
</feature>
<feature type="transmembrane region" description="Helical" evidence="2">
    <location>
        <begin position="684"/>
        <end position="703"/>
    </location>
</feature>
<dbReference type="InterPro" id="IPR022409">
    <property type="entry name" value="PKD/Chitinase_dom"/>
</dbReference>
<dbReference type="SUPFAM" id="SSF49299">
    <property type="entry name" value="PKD domain"/>
    <property type="match status" value="1"/>
</dbReference>
<keyword evidence="2" id="KW-1133">Transmembrane helix</keyword>
<accession>A0AA36FYH1</accession>
<evidence type="ECO:0000256" key="2">
    <source>
        <dbReference type="SAM" id="Phobius"/>
    </source>
</evidence>
<protein>
    <recommendedName>
        <fullName evidence="4">PKD/Chitinase domain-containing protein</fullName>
    </recommendedName>
</protein>
<sequence length="795" mass="87001">MLLARILVATFAAILIRSGCAQQQQPVSPLPTSIPIPVSIDGPQNVKLPEDTVELTAKIENEKSWDNVSLAFLWEVLSGGGLASSKVYTHQNLVLNKLKPGTIVVRVTVSGAGILGKAEHTLTVTDVSKASDPPKAVIRPEGPIESIEGNTLTLDAEGSVTSSAASFEWAQISGPAVTLAATNVPSLKIERLVKGVYKFRMTVTDAEGRKDAATVNVVVREERDDPPKAHITECGIGSATATVTVRLPKDQIQLCANTSQDDKGVTSFRWYRVDDFAQQLTVDVEGSTSDVLVLKNLQPTETIGAYEFSLDVADVKGQKDTARVSIFVHAAHNMAPVPNGGGNRTVTLPETSLVLEGNAKDDGEIKAFNWTQISGPNNASLVNANQAKATVSGLLEGEYSFRFAVVDDGGLEASDVVWVTVARGENNPPVAVADNVTVALPVSIVRLDGSRSHDDAGIVKYIWTPDDDVPSAIQLLGDSARSSVLLVGRLIAGTFKFNFTVRDQQGASDERWVWLHVEKGEAEEESVELLIQQSISQFSFLLKEKLENRISAILSTGLSGVSGVNVNTVSVDEEPGSGMIRYIFWAESREQTDEMRRRRGIRSTTQAQILRADLIVEVLRAETTMQDSFFIKSIEPKYCHLDCSGHGQCSDQTKECVCERFWMASLIGIILSGGKHYDCGWSSVYFWIGTFIFLLSVFYYVFVRKSSRSSWSKKAKRLRFRRRRRYSPVHSEESEEDKQERPGQRGRHHGARLQPLPLPPSSDSLLSEGEDLLPRLAPDSSRRPGRNAGESKRLI</sequence>
<dbReference type="Proteomes" id="UP001177023">
    <property type="component" value="Unassembled WGS sequence"/>
</dbReference>
<gene>
    <name evidence="5" type="ORF">MSPICULIGERA_LOCUS7918</name>
</gene>
<dbReference type="InterPro" id="IPR013783">
    <property type="entry name" value="Ig-like_fold"/>
</dbReference>
<dbReference type="Pfam" id="PF22352">
    <property type="entry name" value="K319L-like_PKD"/>
    <property type="match status" value="4"/>
</dbReference>
<name>A0AA36FYH1_9BILA</name>
<dbReference type="GO" id="GO:0001764">
    <property type="term" value="P:neuron migration"/>
    <property type="evidence" value="ECO:0007669"/>
    <property type="project" value="TreeGrafter"/>
</dbReference>
<dbReference type="GO" id="GO:0016020">
    <property type="term" value="C:membrane"/>
    <property type="evidence" value="ECO:0007669"/>
    <property type="project" value="TreeGrafter"/>
</dbReference>
<organism evidence="5 6">
    <name type="scientific">Mesorhabditis spiculigera</name>
    <dbReference type="NCBI Taxonomy" id="96644"/>
    <lineage>
        <taxon>Eukaryota</taxon>
        <taxon>Metazoa</taxon>
        <taxon>Ecdysozoa</taxon>
        <taxon>Nematoda</taxon>
        <taxon>Chromadorea</taxon>
        <taxon>Rhabditida</taxon>
        <taxon>Rhabditina</taxon>
        <taxon>Rhabditomorpha</taxon>
        <taxon>Rhabditoidea</taxon>
        <taxon>Rhabditidae</taxon>
        <taxon>Mesorhabditinae</taxon>
        <taxon>Mesorhabditis</taxon>
    </lineage>
</organism>
<dbReference type="GO" id="GO:0031410">
    <property type="term" value="C:cytoplasmic vesicle"/>
    <property type="evidence" value="ECO:0007669"/>
    <property type="project" value="TreeGrafter"/>
</dbReference>
<dbReference type="AlphaFoldDB" id="A0AA36FYH1"/>
<evidence type="ECO:0000313" key="5">
    <source>
        <dbReference type="EMBL" id="CAJ0569438.1"/>
    </source>
</evidence>
<keyword evidence="2" id="KW-0812">Transmembrane</keyword>
<evidence type="ECO:0000259" key="4">
    <source>
        <dbReference type="SMART" id="SM00089"/>
    </source>
</evidence>
<dbReference type="PANTHER" id="PTHR46182:SF2">
    <property type="entry name" value="FI19480P1"/>
    <property type="match status" value="1"/>
</dbReference>
<dbReference type="EMBL" id="CATQJA010002028">
    <property type="protein sequence ID" value="CAJ0569438.1"/>
    <property type="molecule type" value="Genomic_DNA"/>
</dbReference>
<comment type="caution">
    <text evidence="5">The sequence shown here is derived from an EMBL/GenBank/DDBJ whole genome shotgun (WGS) entry which is preliminary data.</text>
</comment>
<dbReference type="InterPro" id="IPR035986">
    <property type="entry name" value="PKD_dom_sf"/>
</dbReference>
<feature type="signal peptide" evidence="3">
    <location>
        <begin position="1"/>
        <end position="21"/>
    </location>
</feature>
<dbReference type="Gene3D" id="2.60.40.10">
    <property type="entry name" value="Immunoglobulins"/>
    <property type="match status" value="5"/>
</dbReference>
<feature type="domain" description="PKD/Chitinase" evidence="4">
    <location>
        <begin position="137"/>
        <end position="222"/>
    </location>
</feature>
<reference evidence="5" key="1">
    <citation type="submission" date="2023-06" db="EMBL/GenBank/DDBJ databases">
        <authorList>
            <person name="Delattre M."/>
        </authorList>
    </citation>
    <scope>NUCLEOTIDE SEQUENCE</scope>
    <source>
        <strain evidence="5">AF72</strain>
    </source>
</reference>
<evidence type="ECO:0000313" key="6">
    <source>
        <dbReference type="Proteomes" id="UP001177023"/>
    </source>
</evidence>
<dbReference type="PANTHER" id="PTHR46182">
    <property type="entry name" value="FI19480P1"/>
    <property type="match status" value="1"/>
</dbReference>
<evidence type="ECO:0000256" key="3">
    <source>
        <dbReference type="SAM" id="SignalP"/>
    </source>
</evidence>
<feature type="domain" description="PKD/Chitinase" evidence="4">
    <location>
        <begin position="429"/>
        <end position="520"/>
    </location>
</feature>